<evidence type="ECO:0000256" key="1">
    <source>
        <dbReference type="ARBA" id="ARBA00023015"/>
    </source>
</evidence>
<organism evidence="5 6">
    <name type="scientific">Spirosoma pollinicola</name>
    <dbReference type="NCBI Taxonomy" id="2057025"/>
    <lineage>
        <taxon>Bacteria</taxon>
        <taxon>Pseudomonadati</taxon>
        <taxon>Bacteroidota</taxon>
        <taxon>Cytophagia</taxon>
        <taxon>Cytophagales</taxon>
        <taxon>Cytophagaceae</taxon>
        <taxon>Spirosoma</taxon>
    </lineage>
</organism>
<dbReference type="Proteomes" id="UP000232883">
    <property type="component" value="Chromosome"/>
</dbReference>
<dbReference type="GO" id="GO:0003700">
    <property type="term" value="F:DNA-binding transcription factor activity"/>
    <property type="evidence" value="ECO:0007669"/>
    <property type="project" value="InterPro"/>
</dbReference>
<dbReference type="SMART" id="SM00342">
    <property type="entry name" value="HTH_ARAC"/>
    <property type="match status" value="1"/>
</dbReference>
<dbReference type="Gene3D" id="1.10.10.60">
    <property type="entry name" value="Homeodomain-like"/>
    <property type="match status" value="1"/>
</dbReference>
<dbReference type="OrthoDB" id="643086at2"/>
<evidence type="ECO:0000313" key="5">
    <source>
        <dbReference type="EMBL" id="AUD06664.1"/>
    </source>
</evidence>
<evidence type="ECO:0000259" key="4">
    <source>
        <dbReference type="PROSITE" id="PS01124"/>
    </source>
</evidence>
<dbReference type="EMBL" id="CP025096">
    <property type="protein sequence ID" value="AUD06664.1"/>
    <property type="molecule type" value="Genomic_DNA"/>
</dbReference>
<proteinExistence type="predicted"/>
<dbReference type="GO" id="GO:0043565">
    <property type="term" value="F:sequence-specific DNA binding"/>
    <property type="evidence" value="ECO:0007669"/>
    <property type="project" value="InterPro"/>
</dbReference>
<dbReference type="RefSeq" id="WP_100993201.1">
    <property type="nucleotide sequence ID" value="NZ_CP025096.1"/>
</dbReference>
<accession>A0A2K8Z9Y9</accession>
<keyword evidence="2" id="KW-0238">DNA-binding</keyword>
<dbReference type="InterPro" id="IPR018060">
    <property type="entry name" value="HTH_AraC"/>
</dbReference>
<evidence type="ECO:0000313" key="6">
    <source>
        <dbReference type="Proteomes" id="UP000232883"/>
    </source>
</evidence>
<keyword evidence="1" id="KW-0805">Transcription regulation</keyword>
<dbReference type="Pfam" id="PF12833">
    <property type="entry name" value="HTH_18"/>
    <property type="match status" value="1"/>
</dbReference>
<dbReference type="PANTHER" id="PTHR43280:SF32">
    <property type="entry name" value="TRANSCRIPTIONAL REGULATORY PROTEIN"/>
    <property type="match status" value="1"/>
</dbReference>
<dbReference type="PANTHER" id="PTHR43280">
    <property type="entry name" value="ARAC-FAMILY TRANSCRIPTIONAL REGULATOR"/>
    <property type="match status" value="1"/>
</dbReference>
<dbReference type="KEGG" id="spir:CWM47_35350"/>
<evidence type="ECO:0000256" key="2">
    <source>
        <dbReference type="ARBA" id="ARBA00023125"/>
    </source>
</evidence>
<protein>
    <submittedName>
        <fullName evidence="5">AraC family transcriptional regulator</fullName>
    </submittedName>
</protein>
<sequence>MNAIKSIIQFHRLASLPDPLHPLVSIIHVEDIRLAKDALWERFYLDFYTISLKRNVQAKAKYGQQSYDFDKGLMSFTAPKQLQSHEKVDSSEINKDLGTGYVLLLHPGLLGKHPLAVAIKTYGFFDYAVHEALHLSEKEERNIIDLFLKIEEEYQHIDPYTQDIVLAQVDVLLRYCRRFYERQFITRKTGSNDLLSRTEQLLNAYFDKEESLRQGLPTVDYLANELHLSPHYFSDMLRSLTGQSAQQHIHQKLIDKAKEYLSVTDLSVAEIAYRLGFEYPQSFNKLFKSKTDQSPLEFRASFN</sequence>
<name>A0A2K8Z9Y9_9BACT</name>
<keyword evidence="3" id="KW-0804">Transcription</keyword>
<dbReference type="SUPFAM" id="SSF46689">
    <property type="entry name" value="Homeodomain-like"/>
    <property type="match status" value="1"/>
</dbReference>
<feature type="domain" description="HTH araC/xylS-type" evidence="4">
    <location>
        <begin position="196"/>
        <end position="301"/>
    </location>
</feature>
<dbReference type="AlphaFoldDB" id="A0A2K8Z9Y9"/>
<dbReference type="InterPro" id="IPR009057">
    <property type="entry name" value="Homeodomain-like_sf"/>
</dbReference>
<gene>
    <name evidence="5" type="ORF">CWM47_35350</name>
</gene>
<reference evidence="5 6" key="1">
    <citation type="submission" date="2017-11" db="EMBL/GenBank/DDBJ databases">
        <title>Taxonomic description and genome sequences of Spirosoma HA7 sp. nov., isolated from pollen microhabitat of Corylus avellana.</title>
        <authorList>
            <person name="Ambika Manirajan B."/>
            <person name="Suarez C."/>
            <person name="Ratering S."/>
            <person name="Geissler-Plaum R."/>
            <person name="Cardinale M."/>
            <person name="Sylvia S."/>
        </authorList>
    </citation>
    <scope>NUCLEOTIDE SEQUENCE [LARGE SCALE GENOMIC DNA]</scope>
    <source>
        <strain evidence="5 6">HA7</strain>
    </source>
</reference>
<keyword evidence="6" id="KW-1185">Reference proteome</keyword>
<evidence type="ECO:0000256" key="3">
    <source>
        <dbReference type="ARBA" id="ARBA00023163"/>
    </source>
</evidence>
<dbReference type="PROSITE" id="PS01124">
    <property type="entry name" value="HTH_ARAC_FAMILY_2"/>
    <property type="match status" value="1"/>
</dbReference>